<dbReference type="AlphaFoldDB" id="A0A139HEZ4"/>
<dbReference type="Pfam" id="PF21530">
    <property type="entry name" value="Pif1_2B_dom"/>
    <property type="match status" value="1"/>
</dbReference>
<comment type="caution">
    <text evidence="13">The sequence shown here is derived from an EMBL/GenBank/DDBJ whole genome shotgun (WGS) entry which is preliminary data.</text>
</comment>
<dbReference type="CDD" id="cd18809">
    <property type="entry name" value="SF1_C_RecD"/>
    <property type="match status" value="1"/>
</dbReference>
<evidence type="ECO:0000256" key="2">
    <source>
        <dbReference type="ARBA" id="ARBA00022763"/>
    </source>
</evidence>
<dbReference type="STRING" id="321146.A0A139HEZ4"/>
<dbReference type="OrthoDB" id="432234at2759"/>
<dbReference type="Gene3D" id="3.30.40.10">
    <property type="entry name" value="Zinc/RING finger domain, C3HC4 (zinc finger)"/>
    <property type="match status" value="1"/>
</dbReference>
<dbReference type="SUPFAM" id="SSF57903">
    <property type="entry name" value="FYVE/PHD zinc finger"/>
    <property type="match status" value="1"/>
</dbReference>
<evidence type="ECO:0000256" key="5">
    <source>
        <dbReference type="ARBA" id="ARBA00022840"/>
    </source>
</evidence>
<dbReference type="EMBL" id="LFZN01000064">
    <property type="protein sequence ID" value="KXT00962.1"/>
    <property type="molecule type" value="Genomic_DNA"/>
</dbReference>
<dbReference type="InterPro" id="IPR010285">
    <property type="entry name" value="DNA_helicase_pif1-like_DEAD"/>
</dbReference>
<dbReference type="GO" id="GO:0016887">
    <property type="term" value="F:ATP hydrolysis activity"/>
    <property type="evidence" value="ECO:0007669"/>
    <property type="project" value="RHEA"/>
</dbReference>
<reference evidence="13 14" key="1">
    <citation type="submission" date="2015-07" db="EMBL/GenBank/DDBJ databases">
        <title>Comparative genomics of the Sigatoka disease complex on banana suggests a link between parallel evolutionary changes in Pseudocercospora fijiensis and Pseudocercospora eumusae and increased virulence on the banana host.</title>
        <authorList>
            <person name="Chang T.-C."/>
            <person name="Salvucci A."/>
            <person name="Crous P.W."/>
            <person name="Stergiopoulos I."/>
        </authorList>
    </citation>
    <scope>NUCLEOTIDE SEQUENCE [LARGE SCALE GENOMIC DNA]</scope>
    <source>
        <strain evidence="13 14">CBS 114824</strain>
    </source>
</reference>
<gene>
    <name evidence="13" type="ORF">AC578_8176</name>
</gene>
<dbReference type="Proteomes" id="UP000070133">
    <property type="component" value="Unassembled WGS sequence"/>
</dbReference>
<dbReference type="PANTHER" id="PTHR47642">
    <property type="entry name" value="ATP-DEPENDENT DNA HELICASE"/>
    <property type="match status" value="1"/>
</dbReference>
<comment type="cofactor">
    <cofactor evidence="9">
        <name>Mg(2+)</name>
        <dbReference type="ChEBI" id="CHEBI:18420"/>
    </cofactor>
</comment>
<evidence type="ECO:0000259" key="12">
    <source>
        <dbReference type="Pfam" id="PF21530"/>
    </source>
</evidence>
<dbReference type="Gene3D" id="3.40.50.300">
    <property type="entry name" value="P-loop containing nucleotide triphosphate hydrolases"/>
    <property type="match status" value="2"/>
</dbReference>
<evidence type="ECO:0000256" key="3">
    <source>
        <dbReference type="ARBA" id="ARBA00022801"/>
    </source>
</evidence>
<dbReference type="InterPro" id="IPR051055">
    <property type="entry name" value="PIF1_helicase"/>
</dbReference>
<keyword evidence="5 9" id="KW-0067">ATP-binding</keyword>
<dbReference type="GO" id="GO:0006310">
    <property type="term" value="P:DNA recombination"/>
    <property type="evidence" value="ECO:0007669"/>
    <property type="project" value="UniProtKB-KW"/>
</dbReference>
<dbReference type="GO" id="GO:0006281">
    <property type="term" value="P:DNA repair"/>
    <property type="evidence" value="ECO:0007669"/>
    <property type="project" value="UniProtKB-KW"/>
</dbReference>
<keyword evidence="9" id="KW-0233">DNA recombination</keyword>
<evidence type="ECO:0000313" key="13">
    <source>
        <dbReference type="EMBL" id="KXT00962.1"/>
    </source>
</evidence>
<feature type="region of interest" description="Disordered" evidence="10">
    <location>
        <begin position="1"/>
        <end position="34"/>
    </location>
</feature>
<keyword evidence="7 9" id="KW-0234">DNA repair</keyword>
<keyword evidence="6" id="KW-0238">DNA-binding</keyword>
<protein>
    <recommendedName>
        <fullName evidence="9">ATP-dependent DNA helicase</fullName>
        <ecNumber evidence="9">5.6.2.3</ecNumber>
    </recommendedName>
</protein>
<sequence>MMASKHEPPWALEPPHRDTRRKRQKKDSLASERLDHSTQTCHVASASTPICISSDSEDEMCDPQFCLYKNQRTPSGNKPFNLITCAGRQCAVSAYHKICVGRANAVKYPDNTNWYCRSCRSVPTNIAALQNQPGPSTPIKSAPAPCHINQSAAAVKAEVVVPVDHEPSLHPEQREIVDAVMNGYNVFYTGSAGTGKSTVLKEYVRKLKQVGKHVDIIAPSGIAAVNVGGGTFFSYMGCRPDDFRLDLENFRRKAHGKKVQARIGATDVLIIDEISMVESQLLTRLDIAMREARSYWTKPQGKKILSRRDGSLPFGGVQIVVTGDFCQLPPVKPFEYCLYCDGGEMETLNNLEGGPKTCKKCHSVYKDEDKWAFKSPAWAGADFLYFELKEIHRQNDLAFITLLQKCRFGIDLPSQERRLLCQRSLADPVKLMPTRAEVQRENDAGLRRLKQRSLFLNCLDMFDRRNSEDPTTAFLGQPKYENRADGPLKALGTDRFEEKIELKIGTLVLLLVNLDFEAKLVNGTQGKIVDLKPWDPVADAMHRRDPDSPKKRSGKGGSGKAIDSRTEEIMEIKDRQVREFMSRQQSQDVPVVDFGNGRIRGIGPCCQIRDVGSESPYSLLGRTQIPLTAAWAVTIHKSQGMTLDRVEIDLYRSFEKEQMYVALSRARSLEGLSVLRMPQQNLTGMNTEVKEFLESHALLNLDRFLAK</sequence>
<keyword evidence="2 9" id="KW-0227">DNA damage</keyword>
<keyword evidence="8" id="KW-0413">Isomerase</keyword>
<feature type="domain" description="DNA helicase Pif1-like 2B" evidence="12">
    <location>
        <begin position="500"/>
        <end position="531"/>
    </location>
</feature>
<feature type="domain" description="DNA helicase Pif1-like DEAD-box helicase" evidence="11">
    <location>
        <begin position="169"/>
        <end position="332"/>
    </location>
</feature>
<comment type="catalytic activity">
    <reaction evidence="9">
        <text>ATP + H2O = ADP + phosphate + H(+)</text>
        <dbReference type="Rhea" id="RHEA:13065"/>
        <dbReference type="ChEBI" id="CHEBI:15377"/>
        <dbReference type="ChEBI" id="CHEBI:15378"/>
        <dbReference type="ChEBI" id="CHEBI:30616"/>
        <dbReference type="ChEBI" id="CHEBI:43474"/>
        <dbReference type="ChEBI" id="CHEBI:456216"/>
        <dbReference type="EC" id="5.6.2.3"/>
    </reaction>
</comment>
<comment type="similarity">
    <text evidence="9">Belongs to the helicase family.</text>
</comment>
<evidence type="ECO:0000256" key="1">
    <source>
        <dbReference type="ARBA" id="ARBA00022741"/>
    </source>
</evidence>
<keyword evidence="3 9" id="KW-0378">Hydrolase</keyword>
<keyword evidence="4 9" id="KW-0347">Helicase</keyword>
<evidence type="ECO:0000256" key="8">
    <source>
        <dbReference type="ARBA" id="ARBA00023235"/>
    </source>
</evidence>
<feature type="compositionally biased region" description="Basic and acidic residues" evidence="10">
    <location>
        <begin position="540"/>
        <end position="550"/>
    </location>
</feature>
<dbReference type="EC" id="5.6.2.3" evidence="9"/>
<dbReference type="InterPro" id="IPR049163">
    <property type="entry name" value="Pif1-like_2B_dom"/>
</dbReference>
<proteinExistence type="inferred from homology"/>
<dbReference type="GO" id="GO:0005524">
    <property type="term" value="F:ATP binding"/>
    <property type="evidence" value="ECO:0007669"/>
    <property type="project" value="UniProtKB-KW"/>
</dbReference>
<keyword evidence="1 9" id="KW-0547">Nucleotide-binding</keyword>
<evidence type="ECO:0000259" key="11">
    <source>
        <dbReference type="Pfam" id="PF05970"/>
    </source>
</evidence>
<feature type="region of interest" description="Disordered" evidence="10">
    <location>
        <begin position="539"/>
        <end position="566"/>
    </location>
</feature>
<evidence type="ECO:0000256" key="10">
    <source>
        <dbReference type="SAM" id="MobiDB-lite"/>
    </source>
</evidence>
<keyword evidence="14" id="KW-1185">Reference proteome</keyword>
<evidence type="ECO:0000256" key="7">
    <source>
        <dbReference type="ARBA" id="ARBA00023204"/>
    </source>
</evidence>
<evidence type="ECO:0000313" key="14">
    <source>
        <dbReference type="Proteomes" id="UP000070133"/>
    </source>
</evidence>
<dbReference type="InterPro" id="IPR013083">
    <property type="entry name" value="Znf_RING/FYVE/PHD"/>
</dbReference>
<evidence type="ECO:0000256" key="9">
    <source>
        <dbReference type="RuleBase" id="RU363044"/>
    </source>
</evidence>
<dbReference type="Pfam" id="PF05970">
    <property type="entry name" value="PIF1"/>
    <property type="match status" value="1"/>
</dbReference>
<dbReference type="GO" id="GO:0000723">
    <property type="term" value="P:telomere maintenance"/>
    <property type="evidence" value="ECO:0007669"/>
    <property type="project" value="InterPro"/>
</dbReference>
<dbReference type="PANTHER" id="PTHR47642:SF5">
    <property type="entry name" value="ATP-DEPENDENT DNA HELICASE"/>
    <property type="match status" value="1"/>
</dbReference>
<dbReference type="SUPFAM" id="SSF52540">
    <property type="entry name" value="P-loop containing nucleoside triphosphate hydrolases"/>
    <property type="match status" value="2"/>
</dbReference>
<dbReference type="InterPro" id="IPR027417">
    <property type="entry name" value="P-loop_NTPase"/>
</dbReference>
<dbReference type="GO" id="GO:0043139">
    <property type="term" value="F:5'-3' DNA helicase activity"/>
    <property type="evidence" value="ECO:0007669"/>
    <property type="project" value="UniProtKB-EC"/>
</dbReference>
<organism evidence="13 14">
    <name type="scientific">Pseudocercospora eumusae</name>
    <dbReference type="NCBI Taxonomy" id="321146"/>
    <lineage>
        <taxon>Eukaryota</taxon>
        <taxon>Fungi</taxon>
        <taxon>Dikarya</taxon>
        <taxon>Ascomycota</taxon>
        <taxon>Pezizomycotina</taxon>
        <taxon>Dothideomycetes</taxon>
        <taxon>Dothideomycetidae</taxon>
        <taxon>Mycosphaerellales</taxon>
        <taxon>Mycosphaerellaceae</taxon>
        <taxon>Pseudocercospora</taxon>
    </lineage>
</organism>
<name>A0A139HEZ4_9PEZI</name>
<dbReference type="InterPro" id="IPR011011">
    <property type="entry name" value="Znf_FYVE_PHD"/>
</dbReference>
<evidence type="ECO:0000256" key="6">
    <source>
        <dbReference type="ARBA" id="ARBA00023125"/>
    </source>
</evidence>
<evidence type="ECO:0000256" key="4">
    <source>
        <dbReference type="ARBA" id="ARBA00022806"/>
    </source>
</evidence>
<accession>A0A139HEZ4</accession>